<dbReference type="GO" id="GO:0006355">
    <property type="term" value="P:regulation of DNA-templated transcription"/>
    <property type="evidence" value="ECO:0007669"/>
    <property type="project" value="InterPro"/>
</dbReference>
<dbReference type="Pfam" id="PF07879">
    <property type="entry name" value="PHB_acc_N"/>
    <property type="match status" value="1"/>
</dbReference>
<dbReference type="InterPro" id="IPR010134">
    <property type="entry name" value="PHA_reg_PhaR"/>
</dbReference>
<keyword evidence="4" id="KW-1185">Reference proteome</keyword>
<feature type="domain" description="PHA accumulation regulator DNA-binding N-terminal" evidence="2">
    <location>
        <begin position="14"/>
        <end position="73"/>
    </location>
</feature>
<dbReference type="EMBL" id="RWJI01000001">
    <property type="protein sequence ID" value="RRQ52184.1"/>
    <property type="molecule type" value="Genomic_DNA"/>
</dbReference>
<comment type="caution">
    <text evidence="3">The sequence shown here is derived from an EMBL/GenBank/DDBJ whole genome shotgun (WGS) entry which is preliminary data.</text>
</comment>
<evidence type="ECO:0000313" key="4">
    <source>
        <dbReference type="Proteomes" id="UP000268553"/>
    </source>
</evidence>
<evidence type="ECO:0000313" key="3">
    <source>
        <dbReference type="EMBL" id="RRQ52184.1"/>
    </source>
</evidence>
<dbReference type="Pfam" id="PF05233">
    <property type="entry name" value="PHB_acc"/>
    <property type="match status" value="1"/>
</dbReference>
<evidence type="ECO:0000259" key="2">
    <source>
        <dbReference type="Pfam" id="PF07879"/>
    </source>
</evidence>
<sequence>MARTANKNGDGPIIIKKYANRRLYNTQSSKYITLDFLAELTRKDIDFKVVDAKSNEDITHGVLTQIIMDEENSGQQMLPVGFLKQLIAMYGDSMQGMVPQFLETSMDNFRKNQRQVQEVIETAITSGPFGHLAKQNIEFMRSAREALMPNLGNLSGKKPERDETVAELKQQIAALQAQIDKMAADRAS</sequence>
<dbReference type="RefSeq" id="WP_125230200.1">
    <property type="nucleotide sequence ID" value="NZ_RWJI01000001.1"/>
</dbReference>
<accession>A0A3R8Q9E1</accession>
<dbReference type="AlphaFoldDB" id="A0A3R8Q9E1"/>
<gene>
    <name evidence="3" type="primary">phaR</name>
    <name evidence="3" type="ORF">D7D48_04765</name>
</gene>
<dbReference type="NCBIfam" id="TIGR01848">
    <property type="entry name" value="PHA_reg_PhaR"/>
    <property type="match status" value="1"/>
</dbReference>
<feature type="domain" description="PHB accumulation regulatory" evidence="1">
    <location>
        <begin position="78"/>
        <end position="117"/>
    </location>
</feature>
<dbReference type="InterPro" id="IPR012909">
    <property type="entry name" value="PHA_DNA-bd_N"/>
</dbReference>
<dbReference type="InterPro" id="IPR007897">
    <property type="entry name" value="PHB_accumulat"/>
</dbReference>
<name>A0A3R8Q9E1_9SPHN</name>
<evidence type="ECO:0000259" key="1">
    <source>
        <dbReference type="Pfam" id="PF05233"/>
    </source>
</evidence>
<protein>
    <submittedName>
        <fullName evidence="3">Polyhydroxyalkanoate synthesis repressor PhaR</fullName>
    </submittedName>
</protein>
<proteinExistence type="predicted"/>
<dbReference type="OrthoDB" id="9795345at2"/>
<dbReference type="Proteomes" id="UP000268553">
    <property type="component" value="Unassembled WGS sequence"/>
</dbReference>
<organism evidence="3 4">
    <name type="scientific">Sphingorhabdus wooponensis</name>
    <dbReference type="NCBI Taxonomy" id="940136"/>
    <lineage>
        <taxon>Bacteria</taxon>
        <taxon>Pseudomonadati</taxon>
        <taxon>Pseudomonadota</taxon>
        <taxon>Alphaproteobacteria</taxon>
        <taxon>Sphingomonadales</taxon>
        <taxon>Sphingomonadaceae</taxon>
        <taxon>Sphingorhabdus</taxon>
    </lineage>
</organism>
<reference evidence="3 4" key="1">
    <citation type="submission" date="2018-12" db="EMBL/GenBank/DDBJ databases">
        <authorList>
            <person name="Kim S.-J."/>
            <person name="Jung G.-Y."/>
        </authorList>
    </citation>
    <scope>NUCLEOTIDE SEQUENCE [LARGE SCALE GENOMIC DNA]</scope>
    <source>
        <strain evidence="3 4">03SU3-P</strain>
    </source>
</reference>